<evidence type="ECO:0000313" key="2">
    <source>
        <dbReference type="EMBL" id="KON84263.1"/>
    </source>
</evidence>
<dbReference type="GeneID" id="42309450"/>
<dbReference type="AlphaFoldDB" id="A0A0D1V9W9"/>
<reference evidence="3 5" key="2">
    <citation type="submission" date="2016-10" db="EMBL/GenBank/DDBJ databases">
        <authorList>
            <person name="de Groot N.N."/>
        </authorList>
    </citation>
    <scope>NUCLEOTIDE SEQUENCE [LARGE SCALE GENOMIC DNA]</scope>
    <source>
        <strain evidence="3 5">DSM 2895</strain>
    </source>
</reference>
<dbReference type="PATRIC" id="fig|47500.8.peg.6501"/>
<dbReference type="RefSeq" id="WP_043065740.1">
    <property type="nucleotide sequence ID" value="NZ_BJOA01000401.1"/>
</dbReference>
<evidence type="ECO:0000256" key="1">
    <source>
        <dbReference type="SAM" id="MobiDB-lite"/>
    </source>
</evidence>
<gene>
    <name evidence="2" type="ORF">AF333_30475</name>
    <name evidence="3" type="ORF">SAMN04487909_108109</name>
</gene>
<dbReference type="Proteomes" id="UP000037269">
    <property type="component" value="Unassembled WGS sequence"/>
</dbReference>
<accession>A0A0D1V9W9</accession>
<proteinExistence type="predicted"/>
<dbReference type="EMBL" id="FNED01000008">
    <property type="protein sequence ID" value="SDI83468.1"/>
    <property type="molecule type" value="Genomic_DNA"/>
</dbReference>
<evidence type="ECO:0000313" key="4">
    <source>
        <dbReference type="Proteomes" id="UP000037269"/>
    </source>
</evidence>
<reference evidence="2 4" key="1">
    <citation type="submission" date="2015-07" db="EMBL/GenBank/DDBJ databases">
        <title>Fjat-14205 dsm 2895.</title>
        <authorList>
            <person name="Liu B."/>
            <person name="Wang J."/>
            <person name="Zhu Y."/>
            <person name="Liu G."/>
            <person name="Chen Q."/>
            <person name="Chen Z."/>
            <person name="Lan J."/>
            <person name="Che J."/>
            <person name="Ge C."/>
            <person name="Shi H."/>
            <person name="Pan Z."/>
            <person name="Liu X."/>
        </authorList>
    </citation>
    <scope>NUCLEOTIDE SEQUENCE [LARGE SCALE GENOMIC DNA]</scope>
    <source>
        <strain evidence="2 4">DSM 2895</strain>
    </source>
</reference>
<protein>
    <submittedName>
        <fullName evidence="2">Uncharacterized protein</fullName>
    </submittedName>
</protein>
<sequence length="198" mass="22326">MNNQSNFRAYVVGLNATDKKMKLTMELDSEIKAEDLLAITKMRGHYVFVTLGDPQLSMDFGDENEEEETSDAEPITYQTDSSGVVINMFNTKPEGEEPDTAGQEDGNPDDTQEETEQEPDNTEQGPTEEEVEEYILSGKAPHFEDIEFDFPELLHKKKNIGSWTQVAANMGISIGKLRRDYKTYKARVAEQMRDGDTA</sequence>
<dbReference type="OrthoDB" id="2654617at2"/>
<dbReference type="STRING" id="47500.AF333_30475"/>
<organism evidence="2 4">
    <name type="scientific">Aneurinibacillus migulanus</name>
    <name type="common">Bacillus migulanus</name>
    <dbReference type="NCBI Taxonomy" id="47500"/>
    <lineage>
        <taxon>Bacteria</taxon>
        <taxon>Bacillati</taxon>
        <taxon>Bacillota</taxon>
        <taxon>Bacilli</taxon>
        <taxon>Bacillales</taxon>
        <taxon>Paenibacillaceae</taxon>
        <taxon>Aneurinibacillus group</taxon>
        <taxon>Aneurinibacillus</taxon>
    </lineage>
</organism>
<name>A0A0D1V9W9_ANEMI</name>
<evidence type="ECO:0000313" key="5">
    <source>
        <dbReference type="Proteomes" id="UP000182836"/>
    </source>
</evidence>
<keyword evidence="4" id="KW-1185">Reference proteome</keyword>
<evidence type="ECO:0000313" key="3">
    <source>
        <dbReference type="EMBL" id="SDI83468.1"/>
    </source>
</evidence>
<dbReference type="EMBL" id="LGUG01000013">
    <property type="protein sequence ID" value="KON84263.1"/>
    <property type="molecule type" value="Genomic_DNA"/>
</dbReference>
<dbReference type="Proteomes" id="UP000182836">
    <property type="component" value="Unassembled WGS sequence"/>
</dbReference>
<feature type="region of interest" description="Disordered" evidence="1">
    <location>
        <begin position="89"/>
        <end position="131"/>
    </location>
</feature>
<feature type="compositionally biased region" description="Acidic residues" evidence="1">
    <location>
        <begin position="106"/>
        <end position="131"/>
    </location>
</feature>